<evidence type="ECO:0000313" key="1">
    <source>
        <dbReference type="EMBL" id="KAK9106557.1"/>
    </source>
</evidence>
<dbReference type="Proteomes" id="UP001420932">
    <property type="component" value="Unassembled WGS sequence"/>
</dbReference>
<dbReference type="EMBL" id="JBBNAF010000010">
    <property type="protein sequence ID" value="KAK9106557.1"/>
    <property type="molecule type" value="Genomic_DNA"/>
</dbReference>
<protein>
    <submittedName>
        <fullName evidence="1">Uncharacterized protein</fullName>
    </submittedName>
</protein>
<organism evidence="1 2">
    <name type="scientific">Stephania yunnanensis</name>
    <dbReference type="NCBI Taxonomy" id="152371"/>
    <lineage>
        <taxon>Eukaryota</taxon>
        <taxon>Viridiplantae</taxon>
        <taxon>Streptophyta</taxon>
        <taxon>Embryophyta</taxon>
        <taxon>Tracheophyta</taxon>
        <taxon>Spermatophyta</taxon>
        <taxon>Magnoliopsida</taxon>
        <taxon>Ranunculales</taxon>
        <taxon>Menispermaceae</taxon>
        <taxon>Menispermoideae</taxon>
        <taxon>Cissampelideae</taxon>
        <taxon>Stephania</taxon>
    </lineage>
</organism>
<name>A0AAP0I1L8_9MAGN</name>
<reference evidence="1 2" key="1">
    <citation type="submission" date="2024-01" db="EMBL/GenBank/DDBJ databases">
        <title>Genome assemblies of Stephania.</title>
        <authorList>
            <person name="Yang L."/>
        </authorList>
    </citation>
    <scope>NUCLEOTIDE SEQUENCE [LARGE SCALE GENOMIC DNA]</scope>
    <source>
        <strain evidence="1">YNDBR</strain>
        <tissue evidence="1">Leaf</tissue>
    </source>
</reference>
<evidence type="ECO:0000313" key="2">
    <source>
        <dbReference type="Proteomes" id="UP001420932"/>
    </source>
</evidence>
<proteinExistence type="predicted"/>
<accession>A0AAP0I1L8</accession>
<comment type="caution">
    <text evidence="1">The sequence shown here is derived from an EMBL/GenBank/DDBJ whole genome shotgun (WGS) entry which is preliminary data.</text>
</comment>
<dbReference type="AlphaFoldDB" id="A0AAP0I1L8"/>
<gene>
    <name evidence="1" type="ORF">Syun_022568</name>
</gene>
<sequence length="53" mass="6393">MFLMIHPILAVNQDIVNEYNDESIQIWSHDPMHQVHENCWSVSHAKRHNRELE</sequence>
<keyword evidence="2" id="KW-1185">Reference proteome</keyword>